<dbReference type="Proteomes" id="UP000193719">
    <property type="component" value="Unassembled WGS sequence"/>
</dbReference>
<proteinExistence type="predicted"/>
<gene>
    <name evidence="1" type="ORF">BCR36DRAFT_362047</name>
</gene>
<evidence type="ECO:0000313" key="1">
    <source>
        <dbReference type="EMBL" id="ORX42698.1"/>
    </source>
</evidence>
<dbReference type="OrthoDB" id="8120898at2759"/>
<dbReference type="AlphaFoldDB" id="A0A1Y1UY92"/>
<name>A0A1Y1UY92_9FUNG</name>
<protein>
    <submittedName>
        <fullName evidence="1">Uncharacterized protein</fullName>
    </submittedName>
</protein>
<organism evidence="1 2">
    <name type="scientific">Piromyces finnis</name>
    <dbReference type="NCBI Taxonomy" id="1754191"/>
    <lineage>
        <taxon>Eukaryota</taxon>
        <taxon>Fungi</taxon>
        <taxon>Fungi incertae sedis</taxon>
        <taxon>Chytridiomycota</taxon>
        <taxon>Chytridiomycota incertae sedis</taxon>
        <taxon>Neocallimastigomycetes</taxon>
        <taxon>Neocallimastigales</taxon>
        <taxon>Neocallimastigaceae</taxon>
        <taxon>Piromyces</taxon>
    </lineage>
</organism>
<dbReference type="EMBL" id="MCFH01000061">
    <property type="protein sequence ID" value="ORX42698.1"/>
    <property type="molecule type" value="Genomic_DNA"/>
</dbReference>
<comment type="caution">
    <text evidence="1">The sequence shown here is derived from an EMBL/GenBank/DDBJ whole genome shotgun (WGS) entry which is preliminary data.</text>
</comment>
<evidence type="ECO:0000313" key="2">
    <source>
        <dbReference type="Proteomes" id="UP000193719"/>
    </source>
</evidence>
<reference evidence="1 2" key="2">
    <citation type="submission" date="2016-08" db="EMBL/GenBank/DDBJ databases">
        <title>Pervasive Adenine N6-methylation of Active Genes in Fungi.</title>
        <authorList>
            <consortium name="DOE Joint Genome Institute"/>
            <person name="Mondo S.J."/>
            <person name="Dannebaum R.O."/>
            <person name="Kuo R.C."/>
            <person name="Labutti K."/>
            <person name="Haridas S."/>
            <person name="Kuo A."/>
            <person name="Salamov A."/>
            <person name="Ahrendt S.R."/>
            <person name="Lipzen A."/>
            <person name="Sullivan W."/>
            <person name="Andreopoulos W.B."/>
            <person name="Clum A."/>
            <person name="Lindquist E."/>
            <person name="Daum C."/>
            <person name="Ramamoorthy G.K."/>
            <person name="Gryganskyi A."/>
            <person name="Culley D."/>
            <person name="Magnuson J.K."/>
            <person name="James T.Y."/>
            <person name="O'Malley M.A."/>
            <person name="Stajich J.E."/>
            <person name="Spatafora J.W."/>
            <person name="Visel A."/>
            <person name="Grigoriev I.V."/>
        </authorList>
    </citation>
    <scope>NUCLEOTIDE SEQUENCE [LARGE SCALE GENOMIC DNA]</scope>
    <source>
        <strain evidence="2">finn</strain>
    </source>
</reference>
<accession>A0A1Y1UY92</accession>
<sequence length="808" mass="92856">MTLNKCFAIDYSGSTWNDTFYHSNVLSILKAKFNEGDEIIIWDTESKFVTWDEYMEINSTKDGNGGTDPKCLFNSVFSKHQKATYSEFILISDGMVYDRDVEQLDETIKRHADDFKCNYTEVYLLGNGANLSIACPFTRFNASRTIVKNLNSEDQIIDVSDEDLKTIDQIDTINTMEEFDLMFPSLEKAFIARCLGTDGDKELRRSVLLMQKRINSNNAKKTENKNERINTLVMQDKNYEEAKTEAIKCFTSVLSGDFQSKINSLIRMSDGGLKQVFDINKLQTFRAFTANTTQVNEVEDIQDLNIESSVGNSQWECPISIDYETDPMILITVDENDENEEQKPVLFGFDKRMTEYMLNCPLNALYIDEFVTKFKAYIDHSISLKNYRASLQSSNPIVKSPFTRRTIIGAIPLGENDEHVKSANWSLMKIITGGKHLGDIHLWFFVLYILIKTNQIPYLKDIEPFIEAQVKYRFSHFTTSISLSGLSNLPQTRVFYPTAAWTCLISPFLIPKIPSNLNLLYTHLSHYKDLLQILALYAIELPNEFQPFVHRLEILAHLLSYFKKNPKLLDVYKNGLQNATLFINVDENSPMSSGGVCGDLFIPIDGEIKDENRMRCVQSLSTVCYNAVQDGRISLDELAWLIDFVDVQKSLTDINILPLIQGKPSGSDNATSAIHEFWKEWDANIDKFNVKISENTCRPYYYVKEGVTWLEELSTILDTTRPILSLDKHFGNFVDTYGRYPSRNEYILYLYRKICLGSKTSTTLPRNILKFTDQVFARFNPIMNKYTPETFIRIFQDNASINTRINNE</sequence>
<reference evidence="1 2" key="1">
    <citation type="submission" date="2016-08" db="EMBL/GenBank/DDBJ databases">
        <title>Genomes of anaerobic fungi encode conserved fungal cellulosomes for biomass hydrolysis.</title>
        <authorList>
            <consortium name="DOE Joint Genome Institute"/>
            <person name="Haitjema C.H."/>
            <person name="Gilmore S.P."/>
            <person name="Henske J.K."/>
            <person name="Solomon K.V."/>
            <person name="De Groot R."/>
            <person name="Kuo A."/>
            <person name="Mondo S.J."/>
            <person name="Salamov A.A."/>
            <person name="Labutti K."/>
            <person name="Zhao Z."/>
            <person name="Chiniquy J."/>
            <person name="Barry K."/>
            <person name="Brewer H.M."/>
            <person name="Purvine S.O."/>
            <person name="Wright A.T."/>
            <person name="Boxma B."/>
            <person name="Van Alen T."/>
            <person name="Hackstein J.H."/>
            <person name="Baker S.E."/>
            <person name="Grigoriev I.V."/>
            <person name="O'Malley M.A."/>
        </authorList>
    </citation>
    <scope>NUCLEOTIDE SEQUENCE [LARGE SCALE GENOMIC DNA]</scope>
    <source>
        <strain evidence="2">finn</strain>
    </source>
</reference>
<keyword evidence="2" id="KW-1185">Reference proteome</keyword>